<dbReference type="SUPFAM" id="SSF56645">
    <property type="entry name" value="Acyl-CoA dehydrogenase NM domain-like"/>
    <property type="match status" value="1"/>
</dbReference>
<evidence type="ECO:0000313" key="9">
    <source>
        <dbReference type="EMBL" id="MDT0617208.1"/>
    </source>
</evidence>
<dbReference type="Gene3D" id="1.10.540.10">
    <property type="entry name" value="Acyl-CoA dehydrogenase/oxidase, N-terminal domain"/>
    <property type="match status" value="1"/>
</dbReference>
<dbReference type="PANTHER" id="PTHR43884:SF12">
    <property type="entry name" value="ISOVALERYL-COA DEHYDROGENASE, MITOCHONDRIAL-RELATED"/>
    <property type="match status" value="1"/>
</dbReference>
<evidence type="ECO:0000256" key="2">
    <source>
        <dbReference type="ARBA" id="ARBA00009347"/>
    </source>
</evidence>
<dbReference type="InterPro" id="IPR036250">
    <property type="entry name" value="AcylCo_DH-like_C"/>
</dbReference>
<dbReference type="InterPro" id="IPR009075">
    <property type="entry name" value="AcylCo_DH/oxidase_C"/>
</dbReference>
<keyword evidence="10" id="KW-1185">Reference proteome</keyword>
<dbReference type="InterPro" id="IPR006089">
    <property type="entry name" value="Acyl-CoA_DH_CS"/>
</dbReference>
<dbReference type="Pfam" id="PF02771">
    <property type="entry name" value="Acyl-CoA_dh_N"/>
    <property type="match status" value="1"/>
</dbReference>
<comment type="caution">
    <text evidence="9">The sequence shown here is derived from an EMBL/GenBank/DDBJ whole genome shotgun (WGS) entry which is preliminary data.</text>
</comment>
<dbReference type="InterPro" id="IPR013786">
    <property type="entry name" value="AcylCoA_DH/ox_N"/>
</dbReference>
<evidence type="ECO:0000259" key="8">
    <source>
        <dbReference type="Pfam" id="PF02771"/>
    </source>
</evidence>
<evidence type="ECO:0000259" key="6">
    <source>
        <dbReference type="Pfam" id="PF00441"/>
    </source>
</evidence>
<dbReference type="InterPro" id="IPR009100">
    <property type="entry name" value="AcylCoA_DH/oxidase_NM_dom_sf"/>
</dbReference>
<dbReference type="InterPro" id="IPR046373">
    <property type="entry name" value="Acyl-CoA_Oxase/DH_mid-dom_sf"/>
</dbReference>
<reference evidence="9 10" key="1">
    <citation type="submission" date="2023-09" db="EMBL/GenBank/DDBJ databases">
        <authorList>
            <person name="Rey-Velasco X."/>
        </authorList>
    </citation>
    <scope>NUCLEOTIDE SEQUENCE [LARGE SCALE GENOMIC DNA]</scope>
    <source>
        <strain evidence="9 10">P385</strain>
    </source>
</reference>
<feature type="domain" description="Acyl-CoA dehydrogenase/oxidase N-terminal" evidence="8">
    <location>
        <begin position="79"/>
        <end position="189"/>
    </location>
</feature>
<dbReference type="Proteomes" id="UP001259982">
    <property type="component" value="Unassembled WGS sequence"/>
</dbReference>
<dbReference type="Gene3D" id="1.20.140.10">
    <property type="entry name" value="Butyryl-CoA Dehydrogenase, subunit A, domain 3"/>
    <property type="match status" value="1"/>
</dbReference>
<dbReference type="Gene3D" id="2.40.110.10">
    <property type="entry name" value="Butyryl-CoA Dehydrogenase, subunit A, domain 2"/>
    <property type="match status" value="1"/>
</dbReference>
<gene>
    <name evidence="9" type="ORF">RM531_01835</name>
</gene>
<keyword evidence="3 5" id="KW-0285">Flavoprotein</keyword>
<evidence type="ECO:0000313" key="10">
    <source>
        <dbReference type="Proteomes" id="UP001259982"/>
    </source>
</evidence>
<accession>A0ABU3B4W0</accession>
<sequence>MNLNPTGLGLAVLRRVAANPWLQRSGLGPRFDRLIYHGSRAGFAAATAGNRAFKAARSLSAPGRPPGVDPAGVFDLTPTDDQAMLREAAARFAGERLRREATDADETCAPPADLLDEAAGLGLASLSVPEELDGAGAEHSAVTGALIAEALAHGDMGLAVACLAPVSAANALLRWGTGAQQAAYLAPFAGEQPPAAAIAVAEDRPLFDPLSPATTAGRRGDQIVLNGRKVLVPRAADAEFFLVAAGEADGGVGVYIVERSAGGLSVEPAPGMGVRGAGTGSLVLNDTTIPAGNRLGGDDGCDYPALLALFRLAWCALAAGTGQAVLDYVTDYANDRQAFGEPISHRQGVAFAIADMAIELEGLRLAAWRAAALADAGKPFTKEAAIAHRLASRHGMAIGSWGVQLLGGHGFVKEHPVERWYRDLRAVGVLTGAVCL</sequence>
<organism evidence="9 10">
    <name type="scientific">Spectribacter acetivorans</name>
    <dbReference type="NCBI Taxonomy" id="3075603"/>
    <lineage>
        <taxon>Bacteria</taxon>
        <taxon>Pseudomonadati</taxon>
        <taxon>Pseudomonadota</taxon>
        <taxon>Gammaproteobacteria</taxon>
        <taxon>Salinisphaerales</taxon>
        <taxon>Salinisphaeraceae</taxon>
        <taxon>Spectribacter</taxon>
    </lineage>
</organism>
<dbReference type="PROSITE" id="PS00073">
    <property type="entry name" value="ACYL_COA_DH_2"/>
    <property type="match status" value="1"/>
</dbReference>
<dbReference type="InterPro" id="IPR006091">
    <property type="entry name" value="Acyl-CoA_Oxase/DH_mid-dom"/>
</dbReference>
<dbReference type="RefSeq" id="WP_311656850.1">
    <property type="nucleotide sequence ID" value="NZ_JAVRHY010000001.1"/>
</dbReference>
<comment type="cofactor">
    <cofactor evidence="1 5">
        <name>FAD</name>
        <dbReference type="ChEBI" id="CHEBI:57692"/>
    </cofactor>
</comment>
<dbReference type="PANTHER" id="PTHR43884">
    <property type="entry name" value="ACYL-COA DEHYDROGENASE"/>
    <property type="match status" value="1"/>
</dbReference>
<keyword evidence="4 5" id="KW-0274">FAD</keyword>
<evidence type="ECO:0000259" key="7">
    <source>
        <dbReference type="Pfam" id="PF02770"/>
    </source>
</evidence>
<evidence type="ECO:0000256" key="1">
    <source>
        <dbReference type="ARBA" id="ARBA00001974"/>
    </source>
</evidence>
<name>A0ABU3B4W0_9GAMM</name>
<dbReference type="SUPFAM" id="SSF47203">
    <property type="entry name" value="Acyl-CoA dehydrogenase C-terminal domain-like"/>
    <property type="match status" value="1"/>
</dbReference>
<evidence type="ECO:0000256" key="3">
    <source>
        <dbReference type="ARBA" id="ARBA00022630"/>
    </source>
</evidence>
<protein>
    <submittedName>
        <fullName evidence="9">Acyl-CoA dehydrogenase family protein</fullName>
    </submittedName>
</protein>
<feature type="domain" description="Acyl-CoA dehydrogenase/oxidase C-terminal" evidence="6">
    <location>
        <begin position="307"/>
        <end position="432"/>
    </location>
</feature>
<proteinExistence type="inferred from homology"/>
<dbReference type="EMBL" id="JAVRHY010000001">
    <property type="protein sequence ID" value="MDT0617208.1"/>
    <property type="molecule type" value="Genomic_DNA"/>
</dbReference>
<dbReference type="Pfam" id="PF02770">
    <property type="entry name" value="Acyl-CoA_dh_M"/>
    <property type="match status" value="1"/>
</dbReference>
<dbReference type="InterPro" id="IPR037069">
    <property type="entry name" value="AcylCoA_DH/ox_N_sf"/>
</dbReference>
<evidence type="ECO:0000256" key="5">
    <source>
        <dbReference type="RuleBase" id="RU362125"/>
    </source>
</evidence>
<dbReference type="Pfam" id="PF00441">
    <property type="entry name" value="Acyl-CoA_dh_1"/>
    <property type="match status" value="1"/>
</dbReference>
<feature type="domain" description="Acyl-CoA oxidase/dehydrogenase middle" evidence="7">
    <location>
        <begin position="197"/>
        <end position="286"/>
    </location>
</feature>
<keyword evidence="5" id="KW-0560">Oxidoreductase</keyword>
<comment type="similarity">
    <text evidence="2 5">Belongs to the acyl-CoA dehydrogenase family.</text>
</comment>
<evidence type="ECO:0000256" key="4">
    <source>
        <dbReference type="ARBA" id="ARBA00022827"/>
    </source>
</evidence>